<dbReference type="Gene3D" id="3.40.50.150">
    <property type="entry name" value="Vaccinia Virus protein VP39"/>
    <property type="match status" value="1"/>
</dbReference>
<dbReference type="Proteomes" id="UP000244173">
    <property type="component" value="Chromosome"/>
</dbReference>
<gene>
    <name evidence="1" type="ORF">DAI18_08750</name>
</gene>
<dbReference type="AlphaFoldDB" id="A0A2S0PF64"/>
<dbReference type="PANTHER" id="PTHR40036:SF1">
    <property type="entry name" value="MACROCIN O-METHYLTRANSFERASE"/>
    <property type="match status" value="1"/>
</dbReference>
<dbReference type="PANTHER" id="PTHR40036">
    <property type="entry name" value="MACROCIN O-METHYLTRANSFERASE"/>
    <property type="match status" value="1"/>
</dbReference>
<dbReference type="GO" id="GO:0032259">
    <property type="term" value="P:methylation"/>
    <property type="evidence" value="ECO:0007669"/>
    <property type="project" value="UniProtKB-KW"/>
</dbReference>
<organism evidence="1 2">
    <name type="scientific">Microvirgula aerodenitrificans</name>
    <dbReference type="NCBI Taxonomy" id="57480"/>
    <lineage>
        <taxon>Bacteria</taxon>
        <taxon>Pseudomonadati</taxon>
        <taxon>Pseudomonadota</taxon>
        <taxon>Betaproteobacteria</taxon>
        <taxon>Neisseriales</taxon>
        <taxon>Aquaspirillaceae</taxon>
        <taxon>Microvirgula</taxon>
    </lineage>
</organism>
<accession>A0A2S0PF64</accession>
<evidence type="ECO:0000313" key="2">
    <source>
        <dbReference type="Proteomes" id="UP000244173"/>
    </source>
</evidence>
<dbReference type="SUPFAM" id="SSF53335">
    <property type="entry name" value="S-adenosyl-L-methionine-dependent methyltransferases"/>
    <property type="match status" value="1"/>
</dbReference>
<keyword evidence="1" id="KW-0489">Methyltransferase</keyword>
<keyword evidence="1" id="KW-0808">Transferase</keyword>
<protein>
    <submittedName>
        <fullName evidence="1">dTDP-6-deoxy-L-hexose 3-O-methyltransferase</fullName>
    </submittedName>
</protein>
<dbReference type="InterPro" id="IPR029063">
    <property type="entry name" value="SAM-dependent_MTases_sf"/>
</dbReference>
<sequence length="248" mass="28320">MPNSAIEGRHSSKDKTAYGLAEESFKKSSLPIIDKMENFPRFSTKRALARFIAKEKLFQQILHINGIVVECGVYNGAGLFTWAQLSNIYEPVNYNRKIVGFDTFEGFPSVNEVDNLGSLDSKVGDIRGSSLEELELSVEKYNHERHLSHIKNVELVKGDFNQTAEQYLDKNQHTIVSLLYLDFDLYEPTKKALALFLPRMPKGAIVAFDEINCESFPGETLALHEMIGIDKYEIRRFTFEPWISYIVL</sequence>
<dbReference type="Pfam" id="PF05711">
    <property type="entry name" value="TylF"/>
    <property type="match status" value="1"/>
</dbReference>
<dbReference type="InterPro" id="IPR008884">
    <property type="entry name" value="TylF_MeTrfase"/>
</dbReference>
<dbReference type="KEGG" id="maer:DAI18_08750"/>
<dbReference type="OrthoDB" id="9799872at2"/>
<proteinExistence type="predicted"/>
<dbReference type="EMBL" id="CP028519">
    <property type="protein sequence ID" value="AVY96030.1"/>
    <property type="molecule type" value="Genomic_DNA"/>
</dbReference>
<reference evidence="1 2" key="1">
    <citation type="submission" date="2018-04" db="EMBL/GenBank/DDBJ databases">
        <title>Denitrifier Microvirgula.</title>
        <authorList>
            <person name="Anderson E."/>
            <person name="Jang J."/>
            <person name="Ishii S."/>
        </authorList>
    </citation>
    <scope>NUCLEOTIDE SEQUENCE [LARGE SCALE GENOMIC DNA]</scope>
    <source>
        <strain evidence="1 2">BE2.4</strain>
    </source>
</reference>
<dbReference type="GO" id="GO:0008168">
    <property type="term" value="F:methyltransferase activity"/>
    <property type="evidence" value="ECO:0007669"/>
    <property type="project" value="UniProtKB-KW"/>
</dbReference>
<keyword evidence="2" id="KW-1185">Reference proteome</keyword>
<evidence type="ECO:0000313" key="1">
    <source>
        <dbReference type="EMBL" id="AVY96030.1"/>
    </source>
</evidence>
<name>A0A2S0PF64_9NEIS</name>